<reference evidence="3" key="1">
    <citation type="submission" date="2023-10" db="EMBL/GenBank/DDBJ databases">
        <title>Genome assembly of Pristionchus species.</title>
        <authorList>
            <person name="Yoshida K."/>
            <person name="Sommer R.J."/>
        </authorList>
    </citation>
    <scope>NUCLEOTIDE SEQUENCE</scope>
    <source>
        <strain evidence="3">RS0144</strain>
    </source>
</reference>
<evidence type="ECO:0000259" key="2">
    <source>
        <dbReference type="PROSITE" id="PS00022"/>
    </source>
</evidence>
<name>A0AAV5TPN5_9BILA</name>
<proteinExistence type="predicted"/>
<dbReference type="PROSITE" id="PS00022">
    <property type="entry name" value="EGF_1"/>
    <property type="match status" value="2"/>
</dbReference>
<organism evidence="3 4">
    <name type="scientific">Pristionchus entomophagus</name>
    <dbReference type="NCBI Taxonomy" id="358040"/>
    <lineage>
        <taxon>Eukaryota</taxon>
        <taxon>Metazoa</taxon>
        <taxon>Ecdysozoa</taxon>
        <taxon>Nematoda</taxon>
        <taxon>Chromadorea</taxon>
        <taxon>Rhabditida</taxon>
        <taxon>Rhabditina</taxon>
        <taxon>Diplogasteromorpha</taxon>
        <taxon>Diplogasteroidea</taxon>
        <taxon>Neodiplogasteridae</taxon>
        <taxon>Pristionchus</taxon>
    </lineage>
</organism>
<evidence type="ECO:0000256" key="1">
    <source>
        <dbReference type="SAM" id="SignalP"/>
    </source>
</evidence>
<sequence>SIRMARLLLAAVLAAVALSQRPKHKDQQGTMLIDMADVGESCGDSYTGYAIVDGSLEKCDNFTSLQMGGMGGSNNSAYEKFKCKHLRVHGVFKSGKCVCKDKYKGPICNEYEGCPSDKPSLLNSVCSKNGCAHDGTMAIGSTQMECICKDQWDGRHCDRLACWRLTNRGHDKRYRNVQSSLTCECGQHYEGENCATLKSCEKNGKFENGVCVCSEGYGGETCGHKCPAGQVTCSTGSIFSVLLFVPMMAAVFYRLL</sequence>
<dbReference type="InterPro" id="IPR000742">
    <property type="entry name" value="EGF"/>
</dbReference>
<keyword evidence="1" id="KW-0732">Signal</keyword>
<dbReference type="AlphaFoldDB" id="A0AAV5TPN5"/>
<feature type="domain" description="EGF-like" evidence="2">
    <location>
        <begin position="146"/>
        <end position="157"/>
    </location>
</feature>
<feature type="signal peptide" evidence="1">
    <location>
        <begin position="1"/>
        <end position="19"/>
    </location>
</feature>
<feature type="domain" description="EGF-like" evidence="2">
    <location>
        <begin position="211"/>
        <end position="222"/>
    </location>
</feature>
<dbReference type="Gene3D" id="2.10.25.10">
    <property type="entry name" value="Laminin"/>
    <property type="match status" value="1"/>
</dbReference>
<dbReference type="Proteomes" id="UP001432027">
    <property type="component" value="Unassembled WGS sequence"/>
</dbReference>
<evidence type="ECO:0000313" key="4">
    <source>
        <dbReference type="Proteomes" id="UP001432027"/>
    </source>
</evidence>
<evidence type="ECO:0000313" key="3">
    <source>
        <dbReference type="EMBL" id="GMS96217.1"/>
    </source>
</evidence>
<protein>
    <recommendedName>
        <fullName evidence="2">EGF-like domain-containing protein</fullName>
    </recommendedName>
</protein>
<keyword evidence="4" id="KW-1185">Reference proteome</keyword>
<feature type="chain" id="PRO_5043831658" description="EGF-like domain-containing protein" evidence="1">
    <location>
        <begin position="20"/>
        <end position="256"/>
    </location>
</feature>
<accession>A0AAV5TPN5</accession>
<gene>
    <name evidence="3" type="ORF">PENTCL1PPCAC_18392</name>
</gene>
<dbReference type="EMBL" id="BTSX01000004">
    <property type="protein sequence ID" value="GMS96217.1"/>
    <property type="molecule type" value="Genomic_DNA"/>
</dbReference>
<comment type="caution">
    <text evidence="3">The sequence shown here is derived from an EMBL/GenBank/DDBJ whole genome shotgun (WGS) entry which is preliminary data.</text>
</comment>
<feature type="non-terminal residue" evidence="3">
    <location>
        <position position="1"/>
    </location>
</feature>